<dbReference type="Pfam" id="PF04758">
    <property type="entry name" value="Ribosomal_S30"/>
    <property type="match status" value="1"/>
</dbReference>
<feature type="region of interest" description="Disordered" evidence="3">
    <location>
        <begin position="1"/>
        <end position="28"/>
    </location>
</feature>
<gene>
    <name evidence="4" type="ORF">M9Y10_035156</name>
</gene>
<dbReference type="Proteomes" id="UP001470230">
    <property type="component" value="Unassembled WGS sequence"/>
</dbReference>
<evidence type="ECO:0008006" key="6">
    <source>
        <dbReference type="Google" id="ProtNLM"/>
    </source>
</evidence>
<sequence>MGKVHGSLAQAGKVRNNTPKVQKLEKPKPVRGRARIRKLYNKRFLAVNPDAKRKLGPNSHSHMEQIILDLWQQMFSNDVQQMNEASAKMNEIFKSSDSILAFLNIANTVPDAKIKGYSIVYIYSLIKTHRDALTQNRDVFTTISQNVINLLQSEVSVNSKMILCDLLVENMMFFQNLSYNDHLNIAIQLLQSQDPNSIPIGIYFISRLIDGQHIELYPIEILKLIINTCAQYVQEPLDLNASSFDLFRISYNFFDNVIGIIGNSDELLESFGIITQYLQNTFPRIYGPSGIRCEGDTDQEAQEKVSKYFNLVGSLASEQPNYFATLFTPMIPQINVNLINRNFDINTRNSSISVLESVAMSLPDLIYNDFLSYVVNTSIFAIELFQFNEELQSIYAPQDIYKNICLNLIEEIEPFEILEKFIPAIDALNSMNDPNSLIAVFMILDSIQSFCIDAIIESFDSIQQFIVKAISTGNPIVLEMVSKFIGNLSKENSSIACNLLFTCEQSLLNFVQFDFVVDALRDIYDESSKNPIDSSLSLNCLMNQLTSSPTQYHIERVIECISYLILTIDLILPEYFNQLRPFLIQLLQSNDISCIKCSIFCFSTFAVKFAALVKDDLPQLVQAIINGIPEKDMQFDHICSTIIINFVDIYPQSFAQFCPQILTSLISIINDQDMYENIKNVQRAFEDDQNDNEAQENHRKLSLYSDMRNEAFNAIATIFGTYANELAAQSDEIINIIKKSIEDEDEDELLLGLSGFFASVAEMVPGLIKINKNPDQLIQLYFKARTKMDLYENDLDCCVKFWTSLKVMASKCGPSFLAKYGNDILSIINEIFTDRNFRDIHSQTKKQKFILRKEFIVPITTLVFRLFHDFGGNGWLSSSEDMSATLLQLAPKGIELMNNLIKTTKAAQAQASSAIANIIISCNNNPQFDELAAHILKIVFPHLINSKSGETREYSYDTISTLLYTGHNQALSMLNNNDYIQALLKSTQEVIENNGKYQESLVLSAVVLWCGVVMTFNVQVTQEIFELVISFLPPVPYSPHLEYVAQFAVYATGRWPEVFDAGCMFRVGLSIFASNDEFIRNVKLEYMKLFSDILKSIPHEEIAKELNSDEHSIISVQTHIQHVDSHFT</sequence>
<evidence type="ECO:0000313" key="5">
    <source>
        <dbReference type="Proteomes" id="UP001470230"/>
    </source>
</evidence>
<evidence type="ECO:0000256" key="1">
    <source>
        <dbReference type="ARBA" id="ARBA00022980"/>
    </source>
</evidence>
<dbReference type="InterPro" id="IPR006846">
    <property type="entry name" value="Ribosomal_eS30"/>
</dbReference>
<name>A0ABR2KGX1_9EUKA</name>
<keyword evidence="2" id="KW-0687">Ribonucleoprotein</keyword>
<protein>
    <recommendedName>
        <fullName evidence="6">40S ribosomal protein S30</fullName>
    </recommendedName>
</protein>
<evidence type="ECO:0000313" key="4">
    <source>
        <dbReference type="EMBL" id="KAK8890380.1"/>
    </source>
</evidence>
<accession>A0ABR2KGX1</accession>
<dbReference type="EMBL" id="JAPFFF010000005">
    <property type="protein sequence ID" value="KAK8890380.1"/>
    <property type="molecule type" value="Genomic_DNA"/>
</dbReference>
<proteinExistence type="predicted"/>
<reference evidence="4 5" key="1">
    <citation type="submission" date="2024-04" db="EMBL/GenBank/DDBJ databases">
        <title>Tritrichomonas musculus Genome.</title>
        <authorList>
            <person name="Alves-Ferreira E."/>
            <person name="Grigg M."/>
            <person name="Lorenzi H."/>
            <person name="Galac M."/>
        </authorList>
    </citation>
    <scope>NUCLEOTIDE SEQUENCE [LARGE SCALE GENOMIC DNA]</scope>
    <source>
        <strain evidence="4 5">EAF2021</strain>
    </source>
</reference>
<dbReference type="InterPro" id="IPR016024">
    <property type="entry name" value="ARM-type_fold"/>
</dbReference>
<dbReference type="PANTHER" id="PTHR12650:SF15">
    <property type="entry name" value="RIBOSOMAL PROTEIN S30, ISOFORM A"/>
    <property type="match status" value="1"/>
</dbReference>
<dbReference type="SUPFAM" id="SSF48371">
    <property type="entry name" value="ARM repeat"/>
    <property type="match status" value="1"/>
</dbReference>
<comment type="caution">
    <text evidence="4">The sequence shown here is derived from an EMBL/GenBank/DDBJ whole genome shotgun (WGS) entry which is preliminary data.</text>
</comment>
<organism evidence="4 5">
    <name type="scientific">Tritrichomonas musculus</name>
    <dbReference type="NCBI Taxonomy" id="1915356"/>
    <lineage>
        <taxon>Eukaryota</taxon>
        <taxon>Metamonada</taxon>
        <taxon>Parabasalia</taxon>
        <taxon>Tritrichomonadida</taxon>
        <taxon>Tritrichomonadidae</taxon>
        <taxon>Tritrichomonas</taxon>
    </lineage>
</organism>
<evidence type="ECO:0000256" key="2">
    <source>
        <dbReference type="ARBA" id="ARBA00023274"/>
    </source>
</evidence>
<keyword evidence="5" id="KW-1185">Reference proteome</keyword>
<keyword evidence="1" id="KW-0689">Ribosomal protein</keyword>
<dbReference type="Gene3D" id="1.25.10.10">
    <property type="entry name" value="Leucine-rich Repeat Variant"/>
    <property type="match status" value="2"/>
</dbReference>
<dbReference type="PANTHER" id="PTHR12650">
    <property type="entry name" value="40S RIBOSOMAL PROTEIN S30/UBIQUITIN-LIKE PROTEIN FUBI"/>
    <property type="match status" value="1"/>
</dbReference>
<dbReference type="InterPro" id="IPR011989">
    <property type="entry name" value="ARM-like"/>
</dbReference>
<evidence type="ECO:0000256" key="3">
    <source>
        <dbReference type="SAM" id="MobiDB-lite"/>
    </source>
</evidence>